<accession>A0A5K3G2R3</accession>
<reference evidence="1" key="1">
    <citation type="submission" date="2019-11" db="UniProtKB">
        <authorList>
            <consortium name="WormBaseParasite"/>
        </authorList>
    </citation>
    <scope>IDENTIFICATION</scope>
</reference>
<protein>
    <submittedName>
        <fullName evidence="1">LAG1_DNAbind domain-containing protein</fullName>
    </submittedName>
</protein>
<dbReference type="AlphaFoldDB" id="A0A5K3G2R3"/>
<organism evidence="1">
    <name type="scientific">Mesocestoides corti</name>
    <name type="common">Flatworm</name>
    <dbReference type="NCBI Taxonomy" id="53468"/>
    <lineage>
        <taxon>Eukaryota</taxon>
        <taxon>Metazoa</taxon>
        <taxon>Spiralia</taxon>
        <taxon>Lophotrochozoa</taxon>
        <taxon>Platyhelminthes</taxon>
        <taxon>Cestoda</taxon>
        <taxon>Eucestoda</taxon>
        <taxon>Cyclophyllidea</taxon>
        <taxon>Mesocestoididae</taxon>
        <taxon>Mesocestoides</taxon>
    </lineage>
</organism>
<dbReference type="WBParaSite" id="MCU_013332-RA">
    <property type="protein sequence ID" value="MCU_013332-RA"/>
    <property type="gene ID" value="MCU_013332"/>
</dbReference>
<name>A0A5K3G2R3_MESCO</name>
<sequence>MAQSYWTIWPQPILYLSGFRWHARKVSSQPEKDRTEEQYILSGVASVMDSDGRRLTR</sequence>
<evidence type="ECO:0000313" key="1">
    <source>
        <dbReference type="WBParaSite" id="MCU_013332-RA"/>
    </source>
</evidence>
<proteinExistence type="predicted"/>